<keyword evidence="4" id="KW-0175">Coiled coil</keyword>
<feature type="domain" description="Multidrug resistance protein MdtA-like barrel-sandwich hybrid" evidence="5">
    <location>
        <begin position="54"/>
        <end position="184"/>
    </location>
</feature>
<proteinExistence type="inferred from homology"/>
<evidence type="ECO:0000313" key="8">
    <source>
        <dbReference type="Proteomes" id="UP000199729"/>
    </source>
</evidence>
<accession>A0A221KGW1</accession>
<dbReference type="GO" id="GO:0015562">
    <property type="term" value="F:efflux transmembrane transporter activity"/>
    <property type="evidence" value="ECO:0007669"/>
    <property type="project" value="TreeGrafter"/>
</dbReference>
<dbReference type="Pfam" id="PF25967">
    <property type="entry name" value="RND-MFP_C"/>
    <property type="match status" value="1"/>
</dbReference>
<dbReference type="NCBIfam" id="TIGR01730">
    <property type="entry name" value="RND_mfp"/>
    <property type="match status" value="1"/>
</dbReference>
<sequence length="366" mass="38235">MSLGGLWLSGCAPKEVAPEPVRAVRTLKVESGTAQLERDYAAEIKARTESRLGFRVGGKLLARPVNAGDAVRAGQVLAQLDPQDLRLGQEAAQAGVAAAQVQFELAVADFKRYQDLRAQNFISAAELERRETTLKAAKAQLEQVKAQAGVQINQTSYSSLNAPASGVITAVEAEPGQVLAAGTPVVRLALDGPRDAVFAVPEDRVNELRALLNRSGAVRVVPWGSQEAVPATVHEIAAAADPVTRTFSVKADIGSAALRLGQTATVRIAQSGRAGVVRLPLTALVEHKNQSAVWLLEGAMKVRLHPVTVAGAEGNTVLVSAGLSAGDEVVTAGTHLLTPGQTVRRYLERGQVGDVPASAPASAASR</sequence>
<comment type="similarity">
    <text evidence="2">Belongs to the membrane fusion protein (MFP) (TC 8.A.1) family.</text>
</comment>
<dbReference type="Gene3D" id="2.40.420.20">
    <property type="match status" value="1"/>
</dbReference>
<evidence type="ECO:0000256" key="1">
    <source>
        <dbReference type="ARBA" id="ARBA00004196"/>
    </source>
</evidence>
<feature type="coiled-coil region" evidence="4">
    <location>
        <begin position="122"/>
        <end position="154"/>
    </location>
</feature>
<feature type="domain" description="Multidrug resistance protein MdtA-like C-terminal permuted SH3" evidence="6">
    <location>
        <begin position="278"/>
        <end position="333"/>
    </location>
</feature>
<dbReference type="SUPFAM" id="SSF111369">
    <property type="entry name" value="HlyD-like secretion proteins"/>
    <property type="match status" value="1"/>
</dbReference>
<dbReference type="Pfam" id="PF25917">
    <property type="entry name" value="BSH_RND"/>
    <property type="match status" value="1"/>
</dbReference>
<evidence type="ECO:0000259" key="5">
    <source>
        <dbReference type="Pfam" id="PF25917"/>
    </source>
</evidence>
<dbReference type="PANTHER" id="PTHR30469">
    <property type="entry name" value="MULTIDRUG RESISTANCE PROTEIN MDTA"/>
    <property type="match status" value="1"/>
</dbReference>
<dbReference type="KEGG" id="vff:VITFI_CDS2496"/>
<dbReference type="Proteomes" id="UP000199729">
    <property type="component" value="Chromosome"/>
</dbReference>
<protein>
    <submittedName>
        <fullName evidence="7">RND transporter</fullName>
    </submittedName>
</protein>
<evidence type="ECO:0000256" key="3">
    <source>
        <dbReference type="ARBA" id="ARBA00022448"/>
    </source>
</evidence>
<organism evidence="7 8">
    <name type="scientific">Vitreoscilla filiformis</name>
    <dbReference type="NCBI Taxonomy" id="63"/>
    <lineage>
        <taxon>Bacteria</taxon>
        <taxon>Pseudomonadati</taxon>
        <taxon>Pseudomonadota</taxon>
        <taxon>Betaproteobacteria</taxon>
        <taxon>Neisseriales</taxon>
        <taxon>Neisseriaceae</taxon>
        <taxon>Vitreoscilla</taxon>
    </lineage>
</organism>
<keyword evidence="8" id="KW-1185">Reference proteome</keyword>
<dbReference type="Gene3D" id="2.40.30.170">
    <property type="match status" value="1"/>
</dbReference>
<dbReference type="Gene3D" id="2.40.50.100">
    <property type="match status" value="1"/>
</dbReference>
<gene>
    <name evidence="7" type="ORF">VITFI_CDS2496</name>
</gene>
<name>A0A221KGW1_VITFI</name>
<evidence type="ECO:0000256" key="2">
    <source>
        <dbReference type="ARBA" id="ARBA00009477"/>
    </source>
</evidence>
<dbReference type="AlphaFoldDB" id="A0A221KGW1"/>
<keyword evidence="3" id="KW-0813">Transport</keyword>
<dbReference type="EMBL" id="CP022423">
    <property type="protein sequence ID" value="ASM78274.1"/>
    <property type="molecule type" value="Genomic_DNA"/>
</dbReference>
<dbReference type="InterPro" id="IPR058627">
    <property type="entry name" value="MdtA-like_C"/>
</dbReference>
<dbReference type="PANTHER" id="PTHR30469:SF18">
    <property type="entry name" value="RESISTANCE-NODULATION-CELL DIVISION (RND) EFFLUX MEMBRANE FUSION PROTEIN-RELATED"/>
    <property type="match status" value="1"/>
</dbReference>
<comment type="subcellular location">
    <subcellularLocation>
        <location evidence="1">Cell envelope</location>
    </subcellularLocation>
</comment>
<reference evidence="7 8" key="1">
    <citation type="submission" date="2017-07" db="EMBL/GenBank/DDBJ databases">
        <title>Complete Genome Sequence of the cosmetic ferment Vitreoscilla filiformis (ATCC15551).</title>
        <authorList>
            <person name="Contreras S."/>
            <person name="Sagory-Zalkind P."/>
            <person name="Blanquart H."/>
            <person name="Iltis A."/>
            <person name="Morand S.C."/>
        </authorList>
    </citation>
    <scope>NUCLEOTIDE SEQUENCE [LARGE SCALE GENOMIC DNA]</scope>
    <source>
        <strain evidence="7 8">ATCC 15551</strain>
    </source>
</reference>
<dbReference type="InterPro" id="IPR006143">
    <property type="entry name" value="RND_pump_MFP"/>
</dbReference>
<evidence type="ECO:0000259" key="6">
    <source>
        <dbReference type="Pfam" id="PF25967"/>
    </source>
</evidence>
<dbReference type="InterPro" id="IPR058625">
    <property type="entry name" value="MdtA-like_BSH"/>
</dbReference>
<evidence type="ECO:0000256" key="4">
    <source>
        <dbReference type="SAM" id="Coils"/>
    </source>
</evidence>
<dbReference type="GO" id="GO:1990281">
    <property type="term" value="C:efflux pump complex"/>
    <property type="evidence" value="ECO:0007669"/>
    <property type="project" value="TreeGrafter"/>
</dbReference>
<dbReference type="Gene3D" id="1.10.287.470">
    <property type="entry name" value="Helix hairpin bin"/>
    <property type="match status" value="1"/>
</dbReference>
<evidence type="ECO:0000313" key="7">
    <source>
        <dbReference type="EMBL" id="ASM78274.1"/>
    </source>
</evidence>